<evidence type="ECO:0000313" key="4">
    <source>
        <dbReference type="EMBL" id="CAC5387801.1"/>
    </source>
</evidence>
<dbReference type="InterPro" id="IPR002641">
    <property type="entry name" value="PNPLA_dom"/>
</dbReference>
<dbReference type="AlphaFoldDB" id="A0A6J8BX41"/>
<name>A0A6J8BX41_MYTCO</name>
<keyword evidence="5" id="KW-1185">Reference proteome</keyword>
<dbReference type="InterPro" id="IPR052580">
    <property type="entry name" value="Lipid_Hydrolase"/>
</dbReference>
<sequence>MLDDEEKERILDVDKKESLNQTSISNKRPSNISELDIRAMEVNPTDYDYPFENIVFEGGGLKGVAFCGSIQVLEELGIYPKIKRFAGTSAGAIKAALIAVGYNSKETEDFLSKDMAKLFFDARFGIFSLLPNLLTGFGWNPGNRFLETLGEALASKTNGNPDLTFAEVVRLLECRFVKNKL</sequence>
<dbReference type="SUPFAM" id="SSF52151">
    <property type="entry name" value="FabD/lysophospholipase-like"/>
    <property type="match status" value="1"/>
</dbReference>
<comment type="caution">
    <text evidence="2">Lacks conserved residue(s) required for the propagation of feature annotation.</text>
</comment>
<feature type="domain" description="PNPLA" evidence="3">
    <location>
        <begin position="54"/>
        <end position="181"/>
    </location>
</feature>
<evidence type="ECO:0000256" key="1">
    <source>
        <dbReference type="ARBA" id="ARBA00023098"/>
    </source>
</evidence>
<keyword evidence="1" id="KW-0443">Lipid metabolism</keyword>
<evidence type="ECO:0000259" key="3">
    <source>
        <dbReference type="PROSITE" id="PS51635"/>
    </source>
</evidence>
<dbReference type="PANTHER" id="PTHR46394">
    <property type="entry name" value="ANNEXIN"/>
    <property type="match status" value="1"/>
</dbReference>
<dbReference type="OrthoDB" id="6160241at2759"/>
<dbReference type="EMBL" id="CACVKT020004042">
    <property type="protein sequence ID" value="CAC5387801.1"/>
    <property type="molecule type" value="Genomic_DNA"/>
</dbReference>
<organism evidence="4 5">
    <name type="scientific">Mytilus coruscus</name>
    <name type="common">Sea mussel</name>
    <dbReference type="NCBI Taxonomy" id="42192"/>
    <lineage>
        <taxon>Eukaryota</taxon>
        <taxon>Metazoa</taxon>
        <taxon>Spiralia</taxon>
        <taxon>Lophotrochozoa</taxon>
        <taxon>Mollusca</taxon>
        <taxon>Bivalvia</taxon>
        <taxon>Autobranchia</taxon>
        <taxon>Pteriomorphia</taxon>
        <taxon>Mytilida</taxon>
        <taxon>Mytiloidea</taxon>
        <taxon>Mytilidae</taxon>
        <taxon>Mytilinae</taxon>
        <taxon>Mytilus</taxon>
    </lineage>
</organism>
<dbReference type="Proteomes" id="UP000507470">
    <property type="component" value="Unassembled WGS sequence"/>
</dbReference>
<dbReference type="GO" id="GO:0006629">
    <property type="term" value="P:lipid metabolic process"/>
    <property type="evidence" value="ECO:0007669"/>
    <property type="project" value="UniProtKB-KW"/>
</dbReference>
<gene>
    <name evidence="4" type="ORF">MCOR_23090</name>
</gene>
<proteinExistence type="predicted"/>
<reference evidence="4 5" key="1">
    <citation type="submission" date="2020-06" db="EMBL/GenBank/DDBJ databases">
        <authorList>
            <person name="Li R."/>
            <person name="Bekaert M."/>
        </authorList>
    </citation>
    <scope>NUCLEOTIDE SEQUENCE [LARGE SCALE GENOMIC DNA]</scope>
    <source>
        <strain evidence="5">wild</strain>
    </source>
</reference>
<feature type="short sequence motif" description="GXGXXG" evidence="2">
    <location>
        <begin position="58"/>
        <end position="63"/>
    </location>
</feature>
<dbReference type="PROSITE" id="PS51635">
    <property type="entry name" value="PNPLA"/>
    <property type="match status" value="1"/>
</dbReference>
<dbReference type="InterPro" id="IPR016035">
    <property type="entry name" value="Acyl_Trfase/lysoPLipase"/>
</dbReference>
<feature type="short sequence motif" description="GXSXG" evidence="2">
    <location>
        <begin position="87"/>
        <end position="91"/>
    </location>
</feature>
<evidence type="ECO:0000313" key="5">
    <source>
        <dbReference type="Proteomes" id="UP000507470"/>
    </source>
</evidence>
<accession>A0A6J8BX41</accession>
<dbReference type="Gene3D" id="3.40.1090.10">
    <property type="entry name" value="Cytosolic phospholipase A2 catalytic domain"/>
    <property type="match status" value="1"/>
</dbReference>
<protein>
    <recommendedName>
        <fullName evidence="3">PNPLA domain-containing protein</fullName>
    </recommendedName>
</protein>
<evidence type="ECO:0000256" key="2">
    <source>
        <dbReference type="PROSITE-ProRule" id="PRU01161"/>
    </source>
</evidence>
<dbReference type="Pfam" id="PF01734">
    <property type="entry name" value="Patatin"/>
    <property type="match status" value="1"/>
</dbReference>
<dbReference type="PANTHER" id="PTHR46394:SF1">
    <property type="entry name" value="PNPLA DOMAIN-CONTAINING PROTEIN"/>
    <property type="match status" value="1"/>
</dbReference>